<evidence type="ECO:0000313" key="3">
    <source>
        <dbReference type="EMBL" id="GIF93619.1"/>
    </source>
</evidence>
<feature type="region of interest" description="Disordered" evidence="1">
    <location>
        <begin position="153"/>
        <end position="176"/>
    </location>
</feature>
<gene>
    <name evidence="3" type="ORF">Cch02nite_70630</name>
</gene>
<accession>A0A8J3KCU0</accession>
<sequence length="176" mass="19283">MTGIWSLIGPAIGALATIVGVLTGSRIGNRSQERNWARGACRDACGDVLASYAKIHDEFSFWARHSKVPEIDWPSWNRAMNMLRLVGTPKLVQAGDAVDAEFWFIEAELEAGKLGVDNWLRMQAGLEAKHLAFINTARRHLLPGSIDLATSIGRPGPESPIWGKPEQHTTSKPGDE</sequence>
<name>A0A8J3KCU0_9ACTN</name>
<keyword evidence="2" id="KW-0472">Membrane</keyword>
<evidence type="ECO:0000256" key="2">
    <source>
        <dbReference type="SAM" id="Phobius"/>
    </source>
</evidence>
<feature type="transmembrane region" description="Helical" evidence="2">
    <location>
        <begin position="6"/>
        <end position="24"/>
    </location>
</feature>
<comment type="caution">
    <text evidence="3">The sequence shown here is derived from an EMBL/GenBank/DDBJ whole genome shotgun (WGS) entry which is preliminary data.</text>
</comment>
<dbReference type="EMBL" id="BONG01000068">
    <property type="protein sequence ID" value="GIF93619.1"/>
    <property type="molecule type" value="Genomic_DNA"/>
</dbReference>
<protein>
    <submittedName>
        <fullName evidence="3">Uncharacterized protein</fullName>
    </submittedName>
</protein>
<evidence type="ECO:0000256" key="1">
    <source>
        <dbReference type="SAM" id="MobiDB-lite"/>
    </source>
</evidence>
<proteinExistence type="predicted"/>
<organism evidence="3 4">
    <name type="scientific">Catellatospora chokoriensis</name>
    <dbReference type="NCBI Taxonomy" id="310353"/>
    <lineage>
        <taxon>Bacteria</taxon>
        <taxon>Bacillati</taxon>
        <taxon>Actinomycetota</taxon>
        <taxon>Actinomycetes</taxon>
        <taxon>Micromonosporales</taxon>
        <taxon>Micromonosporaceae</taxon>
        <taxon>Catellatospora</taxon>
    </lineage>
</organism>
<dbReference type="Proteomes" id="UP000619293">
    <property type="component" value="Unassembled WGS sequence"/>
</dbReference>
<feature type="compositionally biased region" description="Basic and acidic residues" evidence="1">
    <location>
        <begin position="165"/>
        <end position="176"/>
    </location>
</feature>
<dbReference type="RefSeq" id="WP_191837906.1">
    <property type="nucleotide sequence ID" value="NZ_BAAALB010000030.1"/>
</dbReference>
<reference evidence="3 4" key="1">
    <citation type="submission" date="2021-01" db="EMBL/GenBank/DDBJ databases">
        <title>Whole genome shotgun sequence of Catellatospora chokoriensis NBRC 107358.</title>
        <authorList>
            <person name="Komaki H."/>
            <person name="Tamura T."/>
        </authorList>
    </citation>
    <scope>NUCLEOTIDE SEQUENCE [LARGE SCALE GENOMIC DNA]</scope>
    <source>
        <strain evidence="3 4">NBRC 107358</strain>
    </source>
</reference>
<evidence type="ECO:0000313" key="4">
    <source>
        <dbReference type="Proteomes" id="UP000619293"/>
    </source>
</evidence>
<keyword evidence="4" id="KW-1185">Reference proteome</keyword>
<keyword evidence="2" id="KW-1133">Transmembrane helix</keyword>
<keyword evidence="2" id="KW-0812">Transmembrane</keyword>
<dbReference type="AlphaFoldDB" id="A0A8J3KCU0"/>